<feature type="transmembrane region" description="Helical" evidence="1">
    <location>
        <begin position="76"/>
        <end position="95"/>
    </location>
</feature>
<keyword evidence="3" id="KW-1185">Reference proteome</keyword>
<name>A0A495J034_9SPHI</name>
<accession>A0A495J034</accession>
<dbReference type="InterPro" id="IPR012861">
    <property type="entry name" value="DUF1634"/>
</dbReference>
<comment type="caution">
    <text evidence="2">The sequence shown here is derived from an EMBL/GenBank/DDBJ whole genome shotgun (WGS) entry which is preliminary data.</text>
</comment>
<evidence type="ECO:0000256" key="1">
    <source>
        <dbReference type="SAM" id="Phobius"/>
    </source>
</evidence>
<gene>
    <name evidence="2" type="ORF">BDD43_2512</name>
</gene>
<feature type="transmembrane region" description="Helical" evidence="1">
    <location>
        <begin position="107"/>
        <end position="127"/>
    </location>
</feature>
<organism evidence="2 3">
    <name type="scientific">Mucilaginibacter gracilis</name>
    <dbReference type="NCBI Taxonomy" id="423350"/>
    <lineage>
        <taxon>Bacteria</taxon>
        <taxon>Pseudomonadati</taxon>
        <taxon>Bacteroidota</taxon>
        <taxon>Sphingobacteriia</taxon>
        <taxon>Sphingobacteriales</taxon>
        <taxon>Sphingobacteriaceae</taxon>
        <taxon>Mucilaginibacter</taxon>
    </lineage>
</organism>
<feature type="transmembrane region" description="Helical" evidence="1">
    <location>
        <begin position="20"/>
        <end position="40"/>
    </location>
</feature>
<dbReference type="OrthoDB" id="1072981at2"/>
<keyword evidence="1" id="KW-1133">Transmembrane helix</keyword>
<dbReference type="Pfam" id="PF07843">
    <property type="entry name" value="DUF1634"/>
    <property type="match status" value="1"/>
</dbReference>
<sequence length="129" mass="14339">MKMQKKLNDKDIELLIGSLLRWGVLLSMVVVIIGGSIYLYRHGHDISHYDTFTGQPDFTRQLKAIFEGVINIRGRAIIQFGIILLIATPITRVLLSAISFTIEKDYLYLGISVIVLSIITISMLGGFGG</sequence>
<keyword evidence="1" id="KW-0812">Transmembrane</keyword>
<dbReference type="Proteomes" id="UP000268007">
    <property type="component" value="Unassembled WGS sequence"/>
</dbReference>
<reference evidence="2 3" key="1">
    <citation type="submission" date="2018-10" db="EMBL/GenBank/DDBJ databases">
        <title>Genomic Encyclopedia of Archaeal and Bacterial Type Strains, Phase II (KMG-II): from individual species to whole genera.</title>
        <authorList>
            <person name="Goeker M."/>
        </authorList>
    </citation>
    <scope>NUCLEOTIDE SEQUENCE [LARGE SCALE GENOMIC DNA]</scope>
    <source>
        <strain evidence="2 3">DSM 18602</strain>
    </source>
</reference>
<evidence type="ECO:0000313" key="3">
    <source>
        <dbReference type="Proteomes" id="UP000268007"/>
    </source>
</evidence>
<dbReference type="EMBL" id="RBKU01000001">
    <property type="protein sequence ID" value="RKR82336.1"/>
    <property type="molecule type" value="Genomic_DNA"/>
</dbReference>
<proteinExistence type="predicted"/>
<protein>
    <submittedName>
        <fullName evidence="2">Putative membrane protein</fullName>
    </submittedName>
</protein>
<keyword evidence="1" id="KW-0472">Membrane</keyword>
<dbReference type="AlphaFoldDB" id="A0A495J034"/>
<evidence type="ECO:0000313" key="2">
    <source>
        <dbReference type="EMBL" id="RKR82336.1"/>
    </source>
</evidence>